<evidence type="ECO:0000313" key="2">
    <source>
        <dbReference type="Proteomes" id="UP000799330"/>
    </source>
</evidence>
<dbReference type="Proteomes" id="UP000799330">
    <property type="component" value="Unassembled WGS sequence"/>
</dbReference>
<dbReference type="EMBL" id="JAADAI010000266">
    <property type="protein sequence ID" value="NCS58604.1"/>
    <property type="molecule type" value="Genomic_DNA"/>
</dbReference>
<name>A0A966G1S8_MICAE</name>
<dbReference type="AlphaFoldDB" id="A0A966G1S8"/>
<accession>A0A966G1S8</accession>
<gene>
    <name evidence="1" type="ORF">GPJ16_17530</name>
</gene>
<protein>
    <submittedName>
        <fullName evidence="1">DUF2079 domain-containing protein</fullName>
    </submittedName>
</protein>
<comment type="caution">
    <text evidence="1">The sequence shown here is derived from an EMBL/GenBank/DDBJ whole genome shotgun (WGS) entry which is preliminary data.</text>
</comment>
<reference evidence="1" key="1">
    <citation type="journal article" date="2019" name="Mol. Ecol.">
        <title>Genome evolution and host-microbiome shifts correspond with intraspecific niche divergence within harmful algal bloom-forming Microcystis aeruginosa.</title>
        <authorList>
            <person name="Jackrel S.L."/>
            <person name="White J.D."/>
            <person name="Evans J.T."/>
            <person name="Buffin K."/>
            <person name="Hayden K."/>
            <person name="Sarnelle O."/>
            <person name="Denef V.J."/>
        </authorList>
    </citation>
    <scope>NUCLEOTIDE SEQUENCE</scope>
    <source>
        <strain evidence="1">G11-04</strain>
    </source>
</reference>
<proteinExistence type="predicted"/>
<organism evidence="1 2">
    <name type="scientific">Microcystis aeruginosa G11-04</name>
    <dbReference type="NCBI Taxonomy" id="2685956"/>
    <lineage>
        <taxon>Bacteria</taxon>
        <taxon>Bacillati</taxon>
        <taxon>Cyanobacteriota</taxon>
        <taxon>Cyanophyceae</taxon>
        <taxon>Oscillatoriophycideae</taxon>
        <taxon>Chroococcales</taxon>
        <taxon>Microcystaceae</taxon>
        <taxon>Microcystis</taxon>
    </lineage>
</organism>
<sequence>MVVVFDSLEIVLTTSQIAPHLTHRLNLQLTKVDSAEIDLQQFDYVLLNQRHPGWTSRRRLSAI</sequence>
<evidence type="ECO:0000313" key="1">
    <source>
        <dbReference type="EMBL" id="NCS58604.1"/>
    </source>
</evidence>